<evidence type="ECO:0000313" key="5">
    <source>
        <dbReference type="Proteomes" id="UP000751190"/>
    </source>
</evidence>
<evidence type="ECO:0000256" key="2">
    <source>
        <dbReference type="PIRSR" id="PIRSR637359-2"/>
    </source>
</evidence>
<name>A0A8J5XDA0_DIALT</name>
<dbReference type="SUPFAM" id="SSF52540">
    <property type="entry name" value="P-loop containing nucleoside triphosphate hydrolases"/>
    <property type="match status" value="1"/>
</dbReference>
<feature type="binding site" evidence="2">
    <location>
        <position position="394"/>
    </location>
    <ligand>
        <name>3'-phosphoadenylyl sulfate</name>
        <dbReference type="ChEBI" id="CHEBI:58339"/>
    </ligand>
</feature>
<proteinExistence type="predicted"/>
<dbReference type="AlphaFoldDB" id="A0A8J5XDA0"/>
<feature type="binding site" evidence="2">
    <location>
        <position position="402"/>
    </location>
    <ligand>
        <name>3'-phosphoadenylyl sulfate</name>
        <dbReference type="ChEBI" id="CHEBI:58339"/>
    </ligand>
</feature>
<evidence type="ECO:0008006" key="6">
    <source>
        <dbReference type="Google" id="ProtNLM"/>
    </source>
</evidence>
<feature type="region of interest" description="Disordered" evidence="3">
    <location>
        <begin position="48"/>
        <end position="68"/>
    </location>
</feature>
<gene>
    <name evidence="4" type="ORF">KFE25_003057</name>
</gene>
<keyword evidence="1" id="KW-0808">Transferase</keyword>
<dbReference type="PANTHER" id="PTHR10605">
    <property type="entry name" value="HEPARAN SULFATE SULFOTRANSFERASE"/>
    <property type="match status" value="1"/>
</dbReference>
<keyword evidence="5" id="KW-1185">Reference proteome</keyword>
<comment type="caution">
    <text evidence="4">The sequence shown here is derived from an EMBL/GenBank/DDBJ whole genome shotgun (WGS) entry which is preliminary data.</text>
</comment>
<reference evidence="4" key="1">
    <citation type="submission" date="2021-05" db="EMBL/GenBank/DDBJ databases">
        <title>The genome of the haptophyte Pavlova lutheri (Diacronema luteri, Pavlovales) - a model for lipid biosynthesis in eukaryotic algae.</title>
        <authorList>
            <person name="Hulatt C.J."/>
            <person name="Posewitz M.C."/>
        </authorList>
    </citation>
    <scope>NUCLEOTIDE SEQUENCE</scope>
    <source>
        <strain evidence="4">NIVA-4/92</strain>
    </source>
</reference>
<dbReference type="PANTHER" id="PTHR10605:SF72">
    <property type="entry name" value="HEPARAN SULFATE 3-O SULFOTRANSFERASE-B, ISOFORM A"/>
    <property type="match status" value="1"/>
</dbReference>
<feature type="compositionally biased region" description="Low complexity" evidence="3">
    <location>
        <begin position="58"/>
        <end position="68"/>
    </location>
</feature>
<organism evidence="4 5">
    <name type="scientific">Diacronema lutheri</name>
    <name type="common">Unicellular marine alga</name>
    <name type="synonym">Monochrysis lutheri</name>
    <dbReference type="NCBI Taxonomy" id="2081491"/>
    <lineage>
        <taxon>Eukaryota</taxon>
        <taxon>Haptista</taxon>
        <taxon>Haptophyta</taxon>
        <taxon>Pavlovophyceae</taxon>
        <taxon>Pavlovales</taxon>
        <taxon>Pavlovaceae</taxon>
        <taxon>Diacronema</taxon>
    </lineage>
</organism>
<accession>A0A8J5XDA0</accession>
<evidence type="ECO:0000256" key="1">
    <source>
        <dbReference type="ARBA" id="ARBA00022679"/>
    </source>
</evidence>
<evidence type="ECO:0000313" key="4">
    <source>
        <dbReference type="EMBL" id="KAG8458522.1"/>
    </source>
</evidence>
<dbReference type="Gene3D" id="3.40.50.300">
    <property type="entry name" value="P-loop containing nucleotide triphosphate hydrolases"/>
    <property type="match status" value="1"/>
</dbReference>
<dbReference type="OrthoDB" id="526228at2759"/>
<dbReference type="EMBL" id="JAGTXO010000050">
    <property type="protein sequence ID" value="KAG8458522.1"/>
    <property type="molecule type" value="Genomic_DNA"/>
</dbReference>
<sequence length="600" mass="66233">MGGAGGMPRCDAGTTATLIVFFLIGLFAGGRLRGGAVETIALTAAVDDGTPRAPSAPPAAAGQGAAGARDAPGPVVAARVPASVLGGDVPIEPKFSFVTAGATPAPRGTGGAGVDDDGGAPAGNRFAGLEKELEVLPLPRGVLPHEPAPPTTTAQVLANASLQPVLPTVFVPCCAKTGTTFLWGCTSQAFRPNFVCGSNKASEWTRQHCADRRYVLPGYRISPSGCRAERKEFFFWGGGKGEDGMHFRHRGVRWLTGMPTPLYYWQRNARACHAPSDVHRLCYDDLPADIAFENIRRARNQIEMVPADGRIHPACRKLRLKSRPPALGDPPGRLPAERIQLEVECALPWLNPRAYPGAVNMDFTPNHMSDPLTPLRLWDHLPRPRELKFVVTLRNPLKRAYSEWSMFVKWNWERVKHFGQRLDLEVAKLRACNGTIFRNPSLILTLPHKAFSAYHAKCFTGQAMEYVRNSMYIIGFRNMMRLFHADQFLVIWTEDMQVVSAADLLKAFADFTGLTFNPAVLDDRVTMSRCRTSKNGRGPNHQSFDKGMSQRDAAVLREIFAPFEDMLEVWLKHYGVRVALKDHPNVVARRARLRSRQVRQ</sequence>
<protein>
    <recommendedName>
        <fullName evidence="6">Sulfotransferase domain-containing protein</fullName>
    </recommendedName>
</protein>
<dbReference type="GO" id="GO:0008467">
    <property type="term" value="F:[heparan sulfate]-glucosamine 3-sulfotransferase activity"/>
    <property type="evidence" value="ECO:0007669"/>
    <property type="project" value="TreeGrafter"/>
</dbReference>
<dbReference type="Proteomes" id="UP000751190">
    <property type="component" value="Unassembled WGS sequence"/>
</dbReference>
<dbReference type="InterPro" id="IPR037359">
    <property type="entry name" value="NST/OST"/>
</dbReference>
<dbReference type="InterPro" id="IPR027417">
    <property type="entry name" value="P-loop_NTPase"/>
</dbReference>
<evidence type="ECO:0000256" key="3">
    <source>
        <dbReference type="SAM" id="MobiDB-lite"/>
    </source>
</evidence>